<dbReference type="Gene3D" id="2.30.130.40">
    <property type="entry name" value="LON domain-like"/>
    <property type="match status" value="1"/>
</dbReference>
<evidence type="ECO:0000313" key="3">
    <source>
        <dbReference type="Proteomes" id="UP000252884"/>
    </source>
</evidence>
<dbReference type="OrthoDB" id="8558970at2"/>
<keyword evidence="3" id="KW-1185">Reference proteome</keyword>
<feature type="domain" description="Lon N-terminal" evidence="1">
    <location>
        <begin position="15"/>
        <end position="220"/>
    </location>
</feature>
<dbReference type="InterPro" id="IPR003111">
    <property type="entry name" value="Lon_prtase_N"/>
</dbReference>
<dbReference type="Pfam" id="PF02190">
    <property type="entry name" value="LON_substr_bdg"/>
    <property type="match status" value="1"/>
</dbReference>
<dbReference type="InterPro" id="IPR046336">
    <property type="entry name" value="Lon_prtase_N_sf"/>
</dbReference>
<comment type="caution">
    <text evidence="2">The sequence shown here is derived from an EMBL/GenBank/DDBJ whole genome shotgun (WGS) entry which is preliminary data.</text>
</comment>
<dbReference type="InterPro" id="IPR015947">
    <property type="entry name" value="PUA-like_sf"/>
</dbReference>
<dbReference type="PANTHER" id="PTHR46732">
    <property type="entry name" value="ATP-DEPENDENT PROTEASE LA (LON) DOMAIN PROTEIN"/>
    <property type="match status" value="1"/>
</dbReference>
<accession>A0A368Y2F7</accession>
<dbReference type="PROSITE" id="PS51787">
    <property type="entry name" value="LON_N"/>
    <property type="match status" value="1"/>
</dbReference>
<organism evidence="2 3">
    <name type="scientific">Pseudorhodoferax soli</name>
    <dbReference type="NCBI Taxonomy" id="545864"/>
    <lineage>
        <taxon>Bacteria</taxon>
        <taxon>Pseudomonadati</taxon>
        <taxon>Pseudomonadota</taxon>
        <taxon>Betaproteobacteria</taxon>
        <taxon>Burkholderiales</taxon>
        <taxon>Comamonadaceae</taxon>
    </lineage>
</organism>
<dbReference type="SUPFAM" id="SSF88697">
    <property type="entry name" value="PUA domain-like"/>
    <property type="match status" value="1"/>
</dbReference>
<dbReference type="PANTHER" id="PTHR46732:SF8">
    <property type="entry name" value="ATP-DEPENDENT PROTEASE LA (LON) DOMAIN PROTEIN"/>
    <property type="match status" value="1"/>
</dbReference>
<evidence type="ECO:0000259" key="1">
    <source>
        <dbReference type="PROSITE" id="PS51787"/>
    </source>
</evidence>
<name>A0A368Y2F7_9BURK</name>
<dbReference type="SMART" id="SM00464">
    <property type="entry name" value="LON"/>
    <property type="match status" value="1"/>
</dbReference>
<dbReference type="RefSeq" id="WP_114467066.1">
    <property type="nucleotide sequence ID" value="NZ_QPJK01000002.1"/>
</dbReference>
<protein>
    <recommendedName>
        <fullName evidence="1">Lon N-terminal domain-containing protein</fullName>
    </recommendedName>
</protein>
<reference evidence="2 3" key="1">
    <citation type="submission" date="2018-07" db="EMBL/GenBank/DDBJ databases">
        <title>Genomic Encyclopedia of Type Strains, Phase IV (KMG-IV): sequencing the most valuable type-strain genomes for metagenomic binning, comparative biology and taxonomic classification.</title>
        <authorList>
            <person name="Goeker M."/>
        </authorList>
    </citation>
    <scope>NUCLEOTIDE SEQUENCE [LARGE SCALE GENOMIC DNA]</scope>
    <source>
        <strain evidence="2 3">DSM 21634</strain>
    </source>
</reference>
<proteinExistence type="predicted"/>
<evidence type="ECO:0000313" key="2">
    <source>
        <dbReference type="EMBL" id="RCW73909.1"/>
    </source>
</evidence>
<dbReference type="AlphaFoldDB" id="A0A368Y2F7"/>
<dbReference type="Gene3D" id="1.10.4060.10">
    <property type="entry name" value="BPP1347 like domain"/>
    <property type="match status" value="1"/>
</dbReference>
<gene>
    <name evidence="2" type="ORF">DES41_102226</name>
</gene>
<sequence length="222" mass="24573">MKSAWDDSGCNNPAGPLIPSPLPLFPLSTVLFPGGVLPLRIFEVRYLDLIGQCQREGKPFGVVALHQGTEVRRAGAPAEEFLQVGTLAHLRDVERPQPGLINIVCDAGARFRIEGARQLPHGLWMADVQAIPDDAAVPVPDDLSEVATALEQLLDSWRARAIPEDQWPLRAPWRWDDCGWLANRWCELLPLPLAVKQQLMELDNPLVRLELVGDLLARHGQA</sequence>
<dbReference type="Proteomes" id="UP000252884">
    <property type="component" value="Unassembled WGS sequence"/>
</dbReference>
<dbReference type="EMBL" id="QPJK01000002">
    <property type="protein sequence ID" value="RCW73909.1"/>
    <property type="molecule type" value="Genomic_DNA"/>
</dbReference>